<dbReference type="Proteomes" id="UP000238701">
    <property type="component" value="Unassembled WGS sequence"/>
</dbReference>
<proteinExistence type="predicted"/>
<evidence type="ECO:0000313" key="3">
    <source>
        <dbReference type="Proteomes" id="UP000238701"/>
    </source>
</evidence>
<dbReference type="AlphaFoldDB" id="A0A2U3JY15"/>
<evidence type="ECO:0000313" key="2">
    <source>
        <dbReference type="EMBL" id="SPF32322.1"/>
    </source>
</evidence>
<keyword evidence="1" id="KW-1133">Transmembrane helix</keyword>
<dbReference type="EMBL" id="OMOD01000007">
    <property type="protein sequence ID" value="SPF32322.1"/>
    <property type="molecule type" value="Genomic_DNA"/>
</dbReference>
<evidence type="ECO:0008006" key="4">
    <source>
        <dbReference type="Google" id="ProtNLM"/>
    </source>
</evidence>
<evidence type="ECO:0000256" key="1">
    <source>
        <dbReference type="SAM" id="Phobius"/>
    </source>
</evidence>
<sequence length="525" mass="59705">MTSCLGRWFRDPLFLLCLTAGLLAFVVQSGELATSDTTHRLQTTHWLWTSQPQVLPAEYPEFGIPGRGGRIYSQFGIGQSLLMLPADVVGTWIAHWPIFSEYEDDPTVRSIVVSYSTNILVNVLTALIAFRLLRQLRFGVKESVAGVLALLFCTTHLHYTQNMMENNYIMLLTLVGFSFEYEWLRTGSRRALFIGTAAFGLNLQTRLTTGLDLMAGCALVPIVLWFDQVRGRALWQRLLDYCKIAAPVYGFFVFCERAYNFYRFGSWTGTYVPLFAKVQRMQDPSLPANFPWSTPFHEGVLGALFQPEKSIFLFDPLLVLALVLFVLLWKRLEAEVRAYAVTSLLLLVGYISFYARYTYWAGDFAWGDRYVSTAVEMAAFLAVPLLVRYRASLGRWIWRAGIVLVAASLIVQIASLAFWLPLEIYQMEELGHPTFVIALRFKNIAAFALGKMDAWGLNTETMTYDSWDYVHITTWNFLPFLLRRVGEAPRWVVDVAFAIWFAGIGALALVLRRLRKAISLELPEA</sequence>
<keyword evidence="1" id="KW-0472">Membrane</keyword>
<name>A0A2U3JY15_9BACT</name>
<accession>A0A2U3JY15</accession>
<feature type="transmembrane region" description="Helical" evidence="1">
    <location>
        <begin position="144"/>
        <end position="161"/>
    </location>
</feature>
<keyword evidence="1" id="KW-0812">Transmembrane</keyword>
<protein>
    <recommendedName>
        <fullName evidence="4">Glycosyltransferase RgtA/B/C/D-like domain-containing protein</fullName>
    </recommendedName>
</protein>
<feature type="transmembrane region" description="Helical" evidence="1">
    <location>
        <begin position="112"/>
        <end position="132"/>
    </location>
</feature>
<dbReference type="OrthoDB" id="105071at2"/>
<gene>
    <name evidence="2" type="ORF">SBA1_1040090</name>
</gene>
<feature type="transmembrane region" description="Helical" evidence="1">
    <location>
        <begin position="336"/>
        <end position="357"/>
    </location>
</feature>
<reference evidence="3" key="1">
    <citation type="submission" date="2018-02" db="EMBL/GenBank/DDBJ databases">
        <authorList>
            <person name="Hausmann B."/>
        </authorList>
    </citation>
    <scope>NUCLEOTIDE SEQUENCE [LARGE SCALE GENOMIC DNA]</scope>
    <source>
        <strain evidence="3">Peat soil MAG SbA1</strain>
    </source>
</reference>
<feature type="transmembrane region" description="Helical" evidence="1">
    <location>
        <begin position="396"/>
        <end position="420"/>
    </location>
</feature>
<feature type="transmembrane region" description="Helical" evidence="1">
    <location>
        <begin position="369"/>
        <end position="389"/>
    </location>
</feature>
<organism evidence="2 3">
    <name type="scientific">Candidatus Sulfotelmatobacter kueseliae</name>
    <dbReference type="NCBI Taxonomy" id="2042962"/>
    <lineage>
        <taxon>Bacteria</taxon>
        <taxon>Pseudomonadati</taxon>
        <taxon>Acidobacteriota</taxon>
        <taxon>Terriglobia</taxon>
        <taxon>Terriglobales</taxon>
        <taxon>Candidatus Korobacteraceae</taxon>
        <taxon>Candidatus Sulfotelmatobacter</taxon>
    </lineage>
</organism>
<feature type="transmembrane region" description="Helical" evidence="1">
    <location>
        <begin position="311"/>
        <end position="329"/>
    </location>
</feature>
<feature type="transmembrane region" description="Helical" evidence="1">
    <location>
        <begin position="491"/>
        <end position="511"/>
    </location>
</feature>
<feature type="transmembrane region" description="Helical" evidence="1">
    <location>
        <begin position="205"/>
        <end position="226"/>
    </location>
</feature>